<evidence type="ECO:0000313" key="3">
    <source>
        <dbReference type="EMBL" id="KAF1814792.1"/>
    </source>
</evidence>
<reference evidence="3 5" key="1">
    <citation type="submission" date="2020-01" db="EMBL/GenBank/DDBJ databases">
        <authorList>
            <consortium name="DOE Joint Genome Institute"/>
            <person name="Haridas S."/>
            <person name="Albert R."/>
            <person name="Binder M."/>
            <person name="Bloem J."/>
            <person name="Labutti K."/>
            <person name="Salamov A."/>
            <person name="Andreopoulos B."/>
            <person name="Baker S.E."/>
            <person name="Barry K."/>
            <person name="Bills G."/>
            <person name="Bluhm B.H."/>
            <person name="Cannon C."/>
            <person name="Castanera R."/>
            <person name="Culley D.E."/>
            <person name="Daum C."/>
            <person name="Ezra D."/>
            <person name="Gonzalez J.B."/>
            <person name="Henrissat B."/>
            <person name="Kuo A."/>
            <person name="Liang C."/>
            <person name="Lipzen A."/>
            <person name="Lutzoni F."/>
            <person name="Magnuson J."/>
            <person name="Mondo S."/>
            <person name="Nolan M."/>
            <person name="Ohm R."/>
            <person name="Pangilinan J."/>
            <person name="Park H.-J."/>
            <person name="Ramirez L."/>
            <person name="Alfaro M."/>
            <person name="Sun H."/>
            <person name="Tritt A."/>
            <person name="Yoshinaga Y."/>
            <person name="Zwiers L.-H."/>
            <person name="Turgeon B.G."/>
            <person name="Goodwin S.B."/>
            <person name="Spatafora J.W."/>
            <person name="Crous P.W."/>
            <person name="Grigoriev I.V."/>
        </authorList>
    </citation>
    <scope>NUCLEOTIDE SEQUENCE</scope>
    <source>
        <strain evidence="3 5">CBS 781.70</strain>
    </source>
</reference>
<keyword evidence="4" id="KW-1185">Reference proteome</keyword>
<evidence type="ECO:0000259" key="2">
    <source>
        <dbReference type="Pfam" id="PF09791"/>
    </source>
</evidence>
<feature type="domain" description="Oxidoreductase-like" evidence="2">
    <location>
        <begin position="140"/>
        <end position="183"/>
    </location>
</feature>
<feature type="compositionally biased region" description="Basic and acidic residues" evidence="1">
    <location>
        <begin position="92"/>
        <end position="106"/>
    </location>
</feature>
<dbReference type="Pfam" id="PF09791">
    <property type="entry name" value="Oxidored-like"/>
    <property type="match status" value="1"/>
</dbReference>
<dbReference type="InterPro" id="IPR039251">
    <property type="entry name" value="OXLD1"/>
</dbReference>
<evidence type="ECO:0000313" key="5">
    <source>
        <dbReference type="RefSeq" id="XP_033536423.1"/>
    </source>
</evidence>
<dbReference type="GO" id="GO:0005739">
    <property type="term" value="C:mitochondrion"/>
    <property type="evidence" value="ECO:0007669"/>
    <property type="project" value="TreeGrafter"/>
</dbReference>
<dbReference type="AlphaFoldDB" id="A0A6G1G9W8"/>
<evidence type="ECO:0000256" key="1">
    <source>
        <dbReference type="SAM" id="MobiDB-lite"/>
    </source>
</evidence>
<dbReference type="GeneID" id="54419441"/>
<dbReference type="OrthoDB" id="10064411at2759"/>
<reference evidence="5" key="2">
    <citation type="submission" date="2020-04" db="EMBL/GenBank/DDBJ databases">
        <authorList>
            <consortium name="NCBI Genome Project"/>
        </authorList>
    </citation>
    <scope>NUCLEOTIDE SEQUENCE</scope>
    <source>
        <strain evidence="5">CBS 781.70</strain>
    </source>
</reference>
<dbReference type="RefSeq" id="XP_033536423.1">
    <property type="nucleotide sequence ID" value="XM_033678871.1"/>
</dbReference>
<dbReference type="PANTHER" id="PTHR21193:SF3">
    <property type="entry name" value="OXIDOREDUCTASE-LIKE DOMAIN-CONTAINING PROTEIN 1"/>
    <property type="match status" value="1"/>
</dbReference>
<reference evidence="5" key="3">
    <citation type="submission" date="2025-04" db="UniProtKB">
        <authorList>
            <consortium name="RefSeq"/>
        </authorList>
    </citation>
    <scope>IDENTIFICATION</scope>
    <source>
        <strain evidence="5">CBS 781.70</strain>
    </source>
</reference>
<protein>
    <recommendedName>
        <fullName evidence="2">Oxidoreductase-like domain-containing protein</fullName>
    </recommendedName>
</protein>
<dbReference type="PANTHER" id="PTHR21193">
    <property type="entry name" value="OXIDOREDUCTASE-LIKE DOMAIN-CONTAINING PROTEIN 1"/>
    <property type="match status" value="1"/>
</dbReference>
<dbReference type="InterPro" id="IPR019180">
    <property type="entry name" value="Oxidoreductase-like_N"/>
</dbReference>
<proteinExistence type="predicted"/>
<dbReference type="Proteomes" id="UP000504638">
    <property type="component" value="Unplaced"/>
</dbReference>
<feature type="region of interest" description="Disordered" evidence="1">
    <location>
        <begin position="86"/>
        <end position="106"/>
    </location>
</feature>
<dbReference type="EMBL" id="ML975152">
    <property type="protein sequence ID" value="KAF1814792.1"/>
    <property type="molecule type" value="Genomic_DNA"/>
</dbReference>
<sequence>MRPPGNAVSQAVHWRSRSCKQCFRQWHRDQSRYASTIPRPPRSPHIASHGSQAFPHLGYYAGKDQGHSPFSPGPQLTRKEILGNPQGKSIAQRHEDSAKTSESDQAWKDEVAAKARVVFGSRLAGPIQRKAEIAEASKLIAGVLVPPRPGEPDNCCMSGCVNCVWDQYGEELEEWAEKSAEARAAVQKQRGQGIGTGMMTAKAGTPSHVASSMDDDGGGSETNWGLDASAAGKTTEDLFKDIPVGIREFMKTEKMLKEKHRQEGSA</sequence>
<organism evidence="3">
    <name type="scientific">Eremomyces bilateralis CBS 781.70</name>
    <dbReference type="NCBI Taxonomy" id="1392243"/>
    <lineage>
        <taxon>Eukaryota</taxon>
        <taxon>Fungi</taxon>
        <taxon>Dikarya</taxon>
        <taxon>Ascomycota</taxon>
        <taxon>Pezizomycotina</taxon>
        <taxon>Dothideomycetes</taxon>
        <taxon>Dothideomycetes incertae sedis</taxon>
        <taxon>Eremomycetales</taxon>
        <taxon>Eremomycetaceae</taxon>
        <taxon>Eremomyces</taxon>
    </lineage>
</organism>
<feature type="region of interest" description="Disordered" evidence="1">
    <location>
        <begin position="183"/>
        <end position="222"/>
    </location>
</feature>
<accession>A0A6G1G9W8</accession>
<gene>
    <name evidence="3 5" type="ORF">P152DRAFT_455821</name>
</gene>
<name>A0A6G1G9W8_9PEZI</name>
<evidence type="ECO:0000313" key="4">
    <source>
        <dbReference type="Proteomes" id="UP000504638"/>
    </source>
</evidence>